<feature type="compositionally biased region" description="Gly residues" evidence="1">
    <location>
        <begin position="324"/>
        <end position="333"/>
    </location>
</feature>
<dbReference type="GO" id="GO:0006508">
    <property type="term" value="P:proteolysis"/>
    <property type="evidence" value="ECO:0007669"/>
    <property type="project" value="UniProtKB-KW"/>
</dbReference>
<feature type="domain" description="Autotransporter" evidence="2">
    <location>
        <begin position="1197"/>
        <end position="1476"/>
    </location>
</feature>
<feature type="region of interest" description="Disordered" evidence="1">
    <location>
        <begin position="203"/>
        <end position="243"/>
    </location>
</feature>
<dbReference type="RefSeq" id="WP_031566352.1">
    <property type="nucleotide sequence ID" value="NZ_CAAAIS010000006.1"/>
</dbReference>
<dbReference type="EC" id="3.4.21.-" evidence="3"/>
<gene>
    <name evidence="3" type="ORF">NCTC11532_02850</name>
</gene>
<dbReference type="GO" id="GO:0008233">
    <property type="term" value="F:peptidase activity"/>
    <property type="evidence" value="ECO:0007669"/>
    <property type="project" value="UniProtKB-KW"/>
</dbReference>
<keyword evidence="4" id="KW-1185">Reference proteome</keyword>
<feature type="compositionally biased region" description="Polar residues" evidence="1">
    <location>
        <begin position="536"/>
        <end position="547"/>
    </location>
</feature>
<keyword evidence="3" id="KW-0645">Protease</keyword>
<dbReference type="SUPFAM" id="SSF103515">
    <property type="entry name" value="Autotransporter"/>
    <property type="match status" value="1"/>
</dbReference>
<dbReference type="STRING" id="1122170.GCA_000701265_01314"/>
<feature type="compositionally biased region" description="Gly residues" evidence="1">
    <location>
        <begin position="204"/>
        <end position="219"/>
    </location>
</feature>
<dbReference type="InterPro" id="IPR006315">
    <property type="entry name" value="OM_autotransptr_brl_dom"/>
</dbReference>
<evidence type="ECO:0000259" key="2">
    <source>
        <dbReference type="PROSITE" id="PS51208"/>
    </source>
</evidence>
<dbReference type="InterPro" id="IPR005546">
    <property type="entry name" value="Autotransporte_beta"/>
</dbReference>
<dbReference type="Proteomes" id="UP000255297">
    <property type="component" value="Unassembled WGS sequence"/>
</dbReference>
<feature type="region of interest" description="Disordered" evidence="1">
    <location>
        <begin position="524"/>
        <end position="550"/>
    </location>
</feature>
<protein>
    <submittedName>
        <fullName evidence="3">Extracellular serine protease</fullName>
        <ecNumber evidence="3">3.4.21.-</ecNumber>
    </submittedName>
</protein>
<organism evidence="3 4">
    <name type="scientific">Legionella wadsworthii</name>
    <dbReference type="NCBI Taxonomy" id="28088"/>
    <lineage>
        <taxon>Bacteria</taxon>
        <taxon>Pseudomonadati</taxon>
        <taxon>Pseudomonadota</taxon>
        <taxon>Gammaproteobacteria</taxon>
        <taxon>Legionellales</taxon>
        <taxon>Legionellaceae</taxon>
        <taxon>Legionella</taxon>
    </lineage>
</organism>
<keyword evidence="3" id="KW-0378">Hydrolase</keyword>
<accession>A0A378LWA7</accession>
<dbReference type="PROSITE" id="PS51208">
    <property type="entry name" value="AUTOTRANSPORTER"/>
    <property type="match status" value="1"/>
</dbReference>
<dbReference type="InterPro" id="IPR036709">
    <property type="entry name" value="Autotransporte_beta_dom_sf"/>
</dbReference>
<dbReference type="SUPFAM" id="SSF51126">
    <property type="entry name" value="Pectin lyase-like"/>
    <property type="match status" value="1"/>
</dbReference>
<feature type="compositionally biased region" description="Polar residues" evidence="1">
    <location>
        <begin position="222"/>
        <end position="234"/>
    </location>
</feature>
<dbReference type="InterPro" id="IPR011050">
    <property type="entry name" value="Pectin_lyase_fold/virulence"/>
</dbReference>
<feature type="region of interest" description="Disordered" evidence="1">
    <location>
        <begin position="295"/>
        <end position="333"/>
    </location>
</feature>
<dbReference type="GO" id="GO:0019867">
    <property type="term" value="C:outer membrane"/>
    <property type="evidence" value="ECO:0007669"/>
    <property type="project" value="InterPro"/>
</dbReference>
<feature type="compositionally biased region" description="Gly residues" evidence="1">
    <location>
        <begin position="524"/>
        <end position="534"/>
    </location>
</feature>
<feature type="compositionally biased region" description="Low complexity" evidence="1">
    <location>
        <begin position="300"/>
        <end position="316"/>
    </location>
</feature>
<dbReference type="Gene3D" id="2.40.128.130">
    <property type="entry name" value="Autotransporter beta-domain"/>
    <property type="match status" value="1"/>
</dbReference>
<dbReference type="NCBIfam" id="TIGR01414">
    <property type="entry name" value="autotrans_barl"/>
    <property type="match status" value="1"/>
</dbReference>
<feature type="region of interest" description="Disordered" evidence="1">
    <location>
        <begin position="118"/>
        <end position="137"/>
    </location>
</feature>
<evidence type="ECO:0000256" key="1">
    <source>
        <dbReference type="SAM" id="MobiDB-lite"/>
    </source>
</evidence>
<name>A0A378LWA7_9GAMM</name>
<proteinExistence type="predicted"/>
<dbReference type="SMART" id="SM00869">
    <property type="entry name" value="Autotransporter"/>
    <property type="match status" value="1"/>
</dbReference>
<reference evidence="3 4" key="1">
    <citation type="submission" date="2018-06" db="EMBL/GenBank/DDBJ databases">
        <authorList>
            <consortium name="Pathogen Informatics"/>
            <person name="Doyle S."/>
        </authorList>
    </citation>
    <scope>NUCLEOTIDE SEQUENCE [LARGE SCALE GENOMIC DNA]</scope>
    <source>
        <strain evidence="3 4">NCTC11532</strain>
    </source>
</reference>
<sequence>MSKKMDSNKKPSNLSKLKRMTELHYSFLAGSLLMSPFSIAQGFPAAEGKTNLSSLQSLHTMKILNSQMQKKDEKEIFTNWNNSFSSYIFEVISSEAFAESPDGSMGGSAVGVSGISGTNGGGTGGPGTNGGPALGGNGENVVSADAIATVEDTNAPTADIVITALAITGKGGDGGNADGGHGGSGGFGLQIISNNSNLLISTSGGTGANGGEATGGNGGSSDQAMATTSSNNNVGSTLTQSSTSFGGTGGLGGIGSGGNGGSGGLGLKAFESILNILNTVSGGAGGSGAIGTGGSGGDAGNASSTATATGSSYSESNISSTANGGNGGNGGNGLGGKGGNGGIGLTASTSVLNNSSTIQGGTGGIAGDGFGGQAGQGNNANASIEVGDVSGTVNTVNVTGGLGGAGGFGIGGTGGHGGLGIDMSRSVLTNSNLISGGAGSNGGAGTGGAGGNGGAANSAATVSQSSIYILDSTVHLNANGETGGAGGLGQGGIAGSGGIGVSLSASVLSNLGAIAGGSGGNGGNGIGGQGGDGGSTSLEESGASELTASFSNGFGGNGGNGIGGAGGHGGHGVNMTLSTLFNLGTINGGDGGEGGNGTGGIGGAGGVFSGNGSSAPGGIEGASIGGNGGSGGSGIHIQSGALIYNQGVIQGGHGGTAGSGINALSGAGGTGVSGSNVYLINDGFISGGLNGTDTVRANAVEFSGGINTLELHANSAFLGNVVANGNSAVETLALGGTESHSFNVNDIGTQFQNFDIYVKKDNSTWTLTGATNELTPWSILGGILSISNDAQLGNVLGTLTFNGYGGILQTKIDSVTMNRAVFLNSNGIFDTVSDLTIQGAIFGTGDLLKEGAGSLTLAGVNTYSGATDIITGTLFMAATGNVSSSSGIHLLGNSAVFDISEGDQVIRDLSGVAGSQVNVGSQELTFGTYRSTAFAGTFLGNGALVKQGSGSFTLSGDSSGFSGNFLIDSGDVVVNGLLGGDVVVDAAGRLKGTGHVGNTLVYGRIAPGNSIGTLGMASYVAASGSIYEVEINPQGQSDLIAVDTTATLESGAAVAVSKEPGVYNIGTRYTIVTTASGVSGTYSALYQDMPFLNFVLDYDANNVYLTVLRNFIAFNSVAATPNQFAVASGVESLGMGNGLFNAFASLGDTQTIRTALDDLSGEIYASSLGALVEESRYLRDALFTYMDGDLINQNQIINERGVNIWTHGFGGWGNLNGNGNASTLDRNTGGLFLGGDTYVGENARLGLVGGYTVSDFDVDNRHSHMDVSTYHLGIYGNTHLGDFSLNAGAAYSWHDLESNRMISFPYFSNQLTGDYNARTGQVFGELGYNLGLFGYHLKPLVNLAYIHTQADSFEEQGGAAALKSFDSSEDVFYTTLGAREKGLLFQTKNYNLNQRVFLGWRHAYNDLTPDTLYAFASGSQSFLISGTPLARDSFLIDAGFAARQLNKDVSLTVSYIGQFAKQVQDNGITARLALHFS</sequence>
<dbReference type="Pfam" id="PF03797">
    <property type="entry name" value="Autotransporter"/>
    <property type="match status" value="1"/>
</dbReference>
<evidence type="ECO:0000313" key="3">
    <source>
        <dbReference type="EMBL" id="STY31338.1"/>
    </source>
</evidence>
<dbReference type="EMBL" id="UGPB01000001">
    <property type="protein sequence ID" value="STY31338.1"/>
    <property type="molecule type" value="Genomic_DNA"/>
</dbReference>
<evidence type="ECO:0000313" key="4">
    <source>
        <dbReference type="Proteomes" id="UP000255297"/>
    </source>
</evidence>